<dbReference type="RefSeq" id="WP_386742295.1">
    <property type="nucleotide sequence ID" value="NZ_JBHRYA010000002.1"/>
</dbReference>
<dbReference type="Proteomes" id="UP001595705">
    <property type="component" value="Unassembled WGS sequence"/>
</dbReference>
<accession>A0ABV7XGA2</accession>
<evidence type="ECO:0000313" key="1">
    <source>
        <dbReference type="EMBL" id="MFC3715186.1"/>
    </source>
</evidence>
<evidence type="ECO:0000313" key="2">
    <source>
        <dbReference type="Proteomes" id="UP001595705"/>
    </source>
</evidence>
<name>A0ABV7XGA2_9GAMM</name>
<protein>
    <submittedName>
        <fullName evidence="1">Uncharacterized protein</fullName>
    </submittedName>
</protein>
<comment type="caution">
    <text evidence="1">The sequence shown here is derived from an EMBL/GenBank/DDBJ whole genome shotgun (WGS) entry which is preliminary data.</text>
</comment>
<dbReference type="EMBL" id="JBHRYA010000002">
    <property type="protein sequence ID" value="MFC3715186.1"/>
    <property type="molecule type" value="Genomic_DNA"/>
</dbReference>
<sequence length="64" mass="7060">MSDQLNVYVTEEYGDDNKKLYTKVGTAFPHKQGGGFNIVLRKGISVSDRLVVFPKKPDDAAGDE</sequence>
<organism evidence="1 2">
    <name type="scientific">Luteimonas soli</name>
    <dbReference type="NCBI Taxonomy" id="1648966"/>
    <lineage>
        <taxon>Bacteria</taxon>
        <taxon>Pseudomonadati</taxon>
        <taxon>Pseudomonadota</taxon>
        <taxon>Gammaproteobacteria</taxon>
        <taxon>Lysobacterales</taxon>
        <taxon>Lysobacteraceae</taxon>
        <taxon>Luteimonas</taxon>
    </lineage>
</organism>
<reference evidence="2" key="1">
    <citation type="journal article" date="2019" name="Int. J. Syst. Evol. Microbiol.">
        <title>The Global Catalogue of Microorganisms (GCM) 10K type strain sequencing project: providing services to taxonomists for standard genome sequencing and annotation.</title>
        <authorList>
            <consortium name="The Broad Institute Genomics Platform"/>
            <consortium name="The Broad Institute Genome Sequencing Center for Infectious Disease"/>
            <person name="Wu L."/>
            <person name="Ma J."/>
        </authorList>
    </citation>
    <scope>NUCLEOTIDE SEQUENCE [LARGE SCALE GENOMIC DNA]</scope>
    <source>
        <strain evidence="2">KCTC 42441</strain>
    </source>
</reference>
<proteinExistence type="predicted"/>
<gene>
    <name evidence="1" type="ORF">ACFONC_03350</name>
</gene>
<keyword evidence="2" id="KW-1185">Reference proteome</keyword>